<name>A0ABS4EYG5_9CLOT</name>
<keyword evidence="2" id="KW-1185">Reference proteome</keyword>
<evidence type="ECO:0000313" key="1">
    <source>
        <dbReference type="EMBL" id="MBP1889042.1"/>
    </source>
</evidence>
<protein>
    <submittedName>
        <fullName evidence="1">Uncharacterized protein</fullName>
    </submittedName>
</protein>
<reference evidence="1 2" key="1">
    <citation type="submission" date="2021-03" db="EMBL/GenBank/DDBJ databases">
        <title>Genomic Encyclopedia of Type Strains, Phase IV (KMG-IV): sequencing the most valuable type-strain genomes for metagenomic binning, comparative biology and taxonomic classification.</title>
        <authorList>
            <person name="Goeker M."/>
        </authorList>
    </citation>
    <scope>NUCLEOTIDE SEQUENCE [LARGE SCALE GENOMIC DNA]</scope>
    <source>
        <strain evidence="1 2">DSM 3984</strain>
    </source>
</reference>
<accession>A0ABS4EYG5</accession>
<dbReference type="RefSeq" id="WP_209795751.1">
    <property type="nucleotide sequence ID" value="NZ_JAGGJZ010000001.1"/>
</dbReference>
<organism evidence="1 2">
    <name type="scientific">Clostridium moniliforme</name>
    <dbReference type="NCBI Taxonomy" id="39489"/>
    <lineage>
        <taxon>Bacteria</taxon>
        <taxon>Bacillati</taxon>
        <taxon>Bacillota</taxon>
        <taxon>Clostridia</taxon>
        <taxon>Eubacteriales</taxon>
        <taxon>Clostridiaceae</taxon>
        <taxon>Clostridium</taxon>
    </lineage>
</organism>
<sequence>MEYLNSEDNYLVVFPDGRGVTFKDLEGCHSYINRYYEERIRLHAMDEVYENYDLTKEDSRHRISTIIGAEEGDAKIYYLDDVFEAIQNSGAFLDEQEDVIGKLMKRNSKIDTTDYGLDKILLNVVVDVIEGRY</sequence>
<dbReference type="Proteomes" id="UP000783390">
    <property type="component" value="Unassembled WGS sequence"/>
</dbReference>
<dbReference type="EMBL" id="JAGGJZ010000001">
    <property type="protein sequence ID" value="MBP1889042.1"/>
    <property type="molecule type" value="Genomic_DNA"/>
</dbReference>
<gene>
    <name evidence="1" type="ORF">J2Z53_000621</name>
</gene>
<evidence type="ECO:0000313" key="2">
    <source>
        <dbReference type="Proteomes" id="UP000783390"/>
    </source>
</evidence>
<proteinExistence type="predicted"/>
<comment type="caution">
    <text evidence="1">The sequence shown here is derived from an EMBL/GenBank/DDBJ whole genome shotgun (WGS) entry which is preliminary data.</text>
</comment>